<dbReference type="RefSeq" id="WP_149789374.1">
    <property type="nucleotide sequence ID" value="NZ_FNIO01000009.1"/>
</dbReference>
<dbReference type="Pfam" id="PF12277">
    <property type="entry name" value="DUF3618"/>
    <property type="match status" value="1"/>
</dbReference>
<organism evidence="2 3">
    <name type="scientific">Lutimaribacter pacificus</name>
    <dbReference type="NCBI Taxonomy" id="391948"/>
    <lineage>
        <taxon>Bacteria</taxon>
        <taxon>Pseudomonadati</taxon>
        <taxon>Pseudomonadota</taxon>
        <taxon>Alphaproteobacteria</taxon>
        <taxon>Rhodobacterales</taxon>
        <taxon>Roseobacteraceae</taxon>
        <taxon>Lutimaribacter</taxon>
    </lineage>
</organism>
<feature type="compositionally biased region" description="Basic and acidic residues" evidence="1">
    <location>
        <begin position="87"/>
        <end position="105"/>
    </location>
</feature>
<dbReference type="EMBL" id="FQZZ01000009">
    <property type="protein sequence ID" value="SHK78352.1"/>
    <property type="molecule type" value="Genomic_DNA"/>
</dbReference>
<feature type="region of interest" description="Disordered" evidence="1">
    <location>
        <begin position="87"/>
        <end position="149"/>
    </location>
</feature>
<evidence type="ECO:0000313" key="2">
    <source>
        <dbReference type="EMBL" id="SHK78352.1"/>
    </source>
</evidence>
<accession>A0A1H0M6A6</accession>
<sequence length="275" mass="29809">MPTDTRTPDQIERDIERERAELADAVDALQRKFSPEAVIREIAGGVRRHGGEFGTAVSRSAKQNPLALAVTGVGLAWLIFGRSHDDPAEGLRRGADRRSFDRHPDTGIPWTGYPDWAQPDPDDGAGQMARNAAERTRKTRERLAQGTETLGETARERVIDARSRALDMAGQAEEAALRGYRRSRDATADFIEERPLVAGAIAMAAGAALAGALPRTRREDETFGETRDALFDEAERIFREESHKAGQAVQAAAEEVGDIVGEARAGAGTPDISRG</sequence>
<evidence type="ECO:0000313" key="3">
    <source>
        <dbReference type="Proteomes" id="UP000324252"/>
    </source>
</evidence>
<protein>
    <recommendedName>
        <fullName evidence="4">DUF3618 domain-containing protein</fullName>
    </recommendedName>
</protein>
<proteinExistence type="predicted"/>
<reference evidence="2 3" key="1">
    <citation type="submission" date="2016-11" db="EMBL/GenBank/DDBJ databases">
        <authorList>
            <person name="Varghese N."/>
            <person name="Submissions S."/>
        </authorList>
    </citation>
    <scope>NUCLEOTIDE SEQUENCE [LARGE SCALE GENOMIC DNA]</scope>
    <source>
        <strain evidence="2 3">DSM 29620</strain>
    </source>
</reference>
<evidence type="ECO:0000256" key="1">
    <source>
        <dbReference type="SAM" id="MobiDB-lite"/>
    </source>
</evidence>
<dbReference type="OrthoDB" id="7471221at2"/>
<dbReference type="Proteomes" id="UP000324252">
    <property type="component" value="Unassembled WGS sequence"/>
</dbReference>
<gene>
    <name evidence="2" type="ORF">SAMN05444142_10972</name>
</gene>
<name>A0A1H0M6A6_9RHOB</name>
<dbReference type="AlphaFoldDB" id="A0A1H0M6A6"/>
<evidence type="ECO:0008006" key="4">
    <source>
        <dbReference type="Google" id="ProtNLM"/>
    </source>
</evidence>
<dbReference type="InterPro" id="IPR022062">
    <property type="entry name" value="DUF3618"/>
</dbReference>
<keyword evidence="3" id="KW-1185">Reference proteome</keyword>